<proteinExistence type="predicted"/>
<evidence type="ECO:0000313" key="1">
    <source>
        <dbReference type="EMBL" id="KAJ7023310.1"/>
    </source>
</evidence>
<comment type="caution">
    <text evidence="1">The sequence shown here is derived from an EMBL/GenBank/DDBJ whole genome shotgun (WGS) entry which is preliminary data.</text>
</comment>
<evidence type="ECO:0000313" key="2">
    <source>
        <dbReference type="Proteomes" id="UP001218188"/>
    </source>
</evidence>
<name>A0AAD6S9D2_9AGAR</name>
<accession>A0AAD6S9D2</accession>
<gene>
    <name evidence="1" type="ORF">C8F04DRAFT_1193561</name>
</gene>
<sequence>MAEASKRGGSVWKGRRRRELVYVNDFGVGRDALRAGVQGSRYKEKGVEVPQDEAESCACWRRRVGGTRLAEGAPGVETATTGAFGCLILLVEACAVQTLGRSAKGAVPPGTITETSGLGFGRRRRDEGRGEETLRLRLAKNEKSANALRRYCRGPQRRLGAVATGAAAFGCPKDEEEDCMGTDVDSACEAEGEVGRLWGQVREITSFRGVALPHCTDQAAPIELHESANGHTRTSLRVRYFLVGFLFRARADRSLRALDALDILRTSIVNTLPFSARSSHSRVRMTRIAARHSPLVVLERLHALRCTAIANSTDIPDPFYRVFAALARRRYKHEGRSGLYIKTRVPKAVQEDYNTGKILLNTFLDHLEVKLGHSNDVERRHREYNKCAVRQVLHWQYYYPVEDHMLAEYYKFHSIGSFERLDGIIEFWIENLGQTVVKPRTDRGGGTK</sequence>
<protein>
    <submittedName>
        <fullName evidence="1">Uncharacterized protein</fullName>
    </submittedName>
</protein>
<dbReference type="EMBL" id="JARJCM010000190">
    <property type="protein sequence ID" value="KAJ7023310.1"/>
    <property type="molecule type" value="Genomic_DNA"/>
</dbReference>
<dbReference type="AlphaFoldDB" id="A0AAD6S9D2"/>
<reference evidence="1" key="1">
    <citation type="submission" date="2023-03" db="EMBL/GenBank/DDBJ databases">
        <title>Massive genome expansion in bonnet fungi (Mycena s.s.) driven by repeated elements and novel gene families across ecological guilds.</title>
        <authorList>
            <consortium name="Lawrence Berkeley National Laboratory"/>
            <person name="Harder C.B."/>
            <person name="Miyauchi S."/>
            <person name="Viragh M."/>
            <person name="Kuo A."/>
            <person name="Thoen E."/>
            <person name="Andreopoulos B."/>
            <person name="Lu D."/>
            <person name="Skrede I."/>
            <person name="Drula E."/>
            <person name="Henrissat B."/>
            <person name="Morin E."/>
            <person name="Kohler A."/>
            <person name="Barry K."/>
            <person name="LaButti K."/>
            <person name="Morin E."/>
            <person name="Salamov A."/>
            <person name="Lipzen A."/>
            <person name="Mereny Z."/>
            <person name="Hegedus B."/>
            <person name="Baldrian P."/>
            <person name="Stursova M."/>
            <person name="Weitz H."/>
            <person name="Taylor A."/>
            <person name="Grigoriev I.V."/>
            <person name="Nagy L.G."/>
            <person name="Martin F."/>
            <person name="Kauserud H."/>
        </authorList>
    </citation>
    <scope>NUCLEOTIDE SEQUENCE</scope>
    <source>
        <strain evidence="1">CBHHK200</strain>
    </source>
</reference>
<organism evidence="1 2">
    <name type="scientific">Mycena alexandri</name>
    <dbReference type="NCBI Taxonomy" id="1745969"/>
    <lineage>
        <taxon>Eukaryota</taxon>
        <taxon>Fungi</taxon>
        <taxon>Dikarya</taxon>
        <taxon>Basidiomycota</taxon>
        <taxon>Agaricomycotina</taxon>
        <taxon>Agaricomycetes</taxon>
        <taxon>Agaricomycetidae</taxon>
        <taxon>Agaricales</taxon>
        <taxon>Marasmiineae</taxon>
        <taxon>Mycenaceae</taxon>
        <taxon>Mycena</taxon>
    </lineage>
</organism>
<dbReference type="Proteomes" id="UP001218188">
    <property type="component" value="Unassembled WGS sequence"/>
</dbReference>
<keyword evidence="2" id="KW-1185">Reference proteome</keyword>